<organism evidence="8 9">
    <name type="scientific">Morus notabilis</name>
    <dbReference type="NCBI Taxonomy" id="981085"/>
    <lineage>
        <taxon>Eukaryota</taxon>
        <taxon>Viridiplantae</taxon>
        <taxon>Streptophyta</taxon>
        <taxon>Embryophyta</taxon>
        <taxon>Tracheophyta</taxon>
        <taxon>Spermatophyta</taxon>
        <taxon>Magnoliopsida</taxon>
        <taxon>eudicotyledons</taxon>
        <taxon>Gunneridae</taxon>
        <taxon>Pentapetalae</taxon>
        <taxon>rosids</taxon>
        <taxon>fabids</taxon>
        <taxon>Rosales</taxon>
        <taxon>Moraceae</taxon>
        <taxon>Moreae</taxon>
        <taxon>Morus</taxon>
    </lineage>
</organism>
<evidence type="ECO:0000256" key="6">
    <source>
        <dbReference type="ARBA" id="ARBA00023136"/>
    </source>
</evidence>
<dbReference type="GO" id="GO:0005345">
    <property type="term" value="F:purine nucleobase transmembrane transporter activity"/>
    <property type="evidence" value="ECO:0007669"/>
    <property type="project" value="UniProtKB-ARBA"/>
</dbReference>
<evidence type="ECO:0000256" key="7">
    <source>
        <dbReference type="SAM" id="Phobius"/>
    </source>
</evidence>
<keyword evidence="4 7" id="KW-0812">Transmembrane</keyword>
<dbReference type="GO" id="GO:0016020">
    <property type="term" value="C:membrane"/>
    <property type="evidence" value="ECO:0007669"/>
    <property type="project" value="UniProtKB-SubCell"/>
</dbReference>
<keyword evidence="5 7" id="KW-1133">Transmembrane helix</keyword>
<sequence>MTVEKAVPYGFILPLMELTYKKAKQEITYSLLLEVQLVMCFFATAFCTAGMIVNKDFQLLEIARSFSEHIVSSLMELILTMTRLIYIGSEDILG</sequence>
<dbReference type="Proteomes" id="UP000030645">
    <property type="component" value="Unassembled WGS sequence"/>
</dbReference>
<dbReference type="GO" id="GO:0015211">
    <property type="term" value="F:purine nucleoside transmembrane transporter activity"/>
    <property type="evidence" value="ECO:0007669"/>
    <property type="project" value="InterPro"/>
</dbReference>
<evidence type="ECO:0000256" key="4">
    <source>
        <dbReference type="ARBA" id="ARBA00022692"/>
    </source>
</evidence>
<dbReference type="Pfam" id="PF16913">
    <property type="entry name" value="PUNUT"/>
    <property type="match status" value="1"/>
</dbReference>
<dbReference type="InterPro" id="IPR030182">
    <property type="entry name" value="PUP_plant"/>
</dbReference>
<keyword evidence="6 7" id="KW-0472">Membrane</keyword>
<accession>W9RG29</accession>
<dbReference type="STRING" id="981085.W9RG29"/>
<dbReference type="PANTHER" id="PTHR31376">
    <property type="entry name" value="OS09G0467300 PROTEIN-RELATED"/>
    <property type="match status" value="1"/>
</dbReference>
<evidence type="ECO:0000256" key="3">
    <source>
        <dbReference type="ARBA" id="ARBA00022448"/>
    </source>
</evidence>
<dbReference type="AlphaFoldDB" id="W9RG29"/>
<evidence type="ECO:0000256" key="1">
    <source>
        <dbReference type="ARBA" id="ARBA00004370"/>
    </source>
</evidence>
<keyword evidence="9" id="KW-1185">Reference proteome</keyword>
<dbReference type="EMBL" id="KE344683">
    <property type="protein sequence ID" value="EXB75584.1"/>
    <property type="molecule type" value="Genomic_DNA"/>
</dbReference>
<feature type="transmembrane region" description="Helical" evidence="7">
    <location>
        <begin position="31"/>
        <end position="54"/>
    </location>
</feature>
<comment type="subcellular location">
    <subcellularLocation>
        <location evidence="1">Membrane</location>
    </subcellularLocation>
</comment>
<reference evidence="9" key="1">
    <citation type="submission" date="2013-01" db="EMBL/GenBank/DDBJ databases">
        <title>Draft Genome Sequence of a Mulberry Tree, Morus notabilis C.K. Schneid.</title>
        <authorList>
            <person name="He N."/>
            <person name="Zhao S."/>
        </authorList>
    </citation>
    <scope>NUCLEOTIDE SEQUENCE</scope>
</reference>
<proteinExistence type="inferred from homology"/>
<protein>
    <submittedName>
        <fullName evidence="8">Uncharacterized protein</fullName>
    </submittedName>
</protein>
<dbReference type="PANTHER" id="PTHR31376:SF1">
    <property type="entry name" value="PURINE PERMEASE 2"/>
    <property type="match status" value="1"/>
</dbReference>
<comment type="similarity">
    <text evidence="2">Belongs to the purine permeases (TC 2.A.7.14) family.</text>
</comment>
<evidence type="ECO:0000256" key="2">
    <source>
        <dbReference type="ARBA" id="ARBA00006213"/>
    </source>
</evidence>
<name>W9RG29_9ROSA</name>
<gene>
    <name evidence="8" type="ORF">L484_026058</name>
</gene>
<evidence type="ECO:0000313" key="8">
    <source>
        <dbReference type="EMBL" id="EXB75584.1"/>
    </source>
</evidence>
<evidence type="ECO:0000256" key="5">
    <source>
        <dbReference type="ARBA" id="ARBA00022989"/>
    </source>
</evidence>
<keyword evidence="3" id="KW-0813">Transport</keyword>
<evidence type="ECO:0000313" key="9">
    <source>
        <dbReference type="Proteomes" id="UP000030645"/>
    </source>
</evidence>